<evidence type="ECO:0000313" key="1">
    <source>
        <dbReference type="EMBL" id="KAJ3576817.1"/>
    </source>
</evidence>
<dbReference type="AlphaFoldDB" id="A0AAD5YYS8"/>
<gene>
    <name evidence="1" type="ORF">NP233_g161</name>
</gene>
<accession>A0AAD5YYS8</accession>
<comment type="caution">
    <text evidence="1">The sequence shown here is derived from an EMBL/GenBank/DDBJ whole genome shotgun (WGS) entry which is preliminary data.</text>
</comment>
<protein>
    <submittedName>
        <fullName evidence="1">Uncharacterized protein</fullName>
    </submittedName>
</protein>
<keyword evidence="2" id="KW-1185">Reference proteome</keyword>
<proteinExistence type="predicted"/>
<sequence>MELPPEIIHLIVFQLRHDQRTLSTLCLVDKFLLAESRSYLYKNVALSPAKISAFLPLGCFVIRRPANQTRFLTTVSQSPSVASHILTFAFYYNRFRPLYPGEDVDVDENTVDAPLSLLNPSIRLMENLEDLTLILLSGSLSSIIEHCTLKLRAFRYIPCVEEWAEETDDLHDFIVATSLTWKVNRTGFYYNALGGRNLELEKITSLGLVGLIEADKSSSRILKYFFDRQQQPEVLHLSGDVDKALLCCSFPEVLRLPNLRIFIQSFRSTKSSQEWNNENESSGYPESRREEVATWFNALPHFQTAYFQRLPTIEARSFIAYNRGTSKSTEVEAAEVWDFSPWF</sequence>
<organism evidence="1 2">
    <name type="scientific">Leucocoprinus birnbaumii</name>
    <dbReference type="NCBI Taxonomy" id="56174"/>
    <lineage>
        <taxon>Eukaryota</taxon>
        <taxon>Fungi</taxon>
        <taxon>Dikarya</taxon>
        <taxon>Basidiomycota</taxon>
        <taxon>Agaricomycotina</taxon>
        <taxon>Agaricomycetes</taxon>
        <taxon>Agaricomycetidae</taxon>
        <taxon>Agaricales</taxon>
        <taxon>Agaricineae</taxon>
        <taxon>Agaricaceae</taxon>
        <taxon>Leucocoprinus</taxon>
    </lineage>
</organism>
<dbReference type="Proteomes" id="UP001213000">
    <property type="component" value="Unassembled WGS sequence"/>
</dbReference>
<evidence type="ECO:0000313" key="2">
    <source>
        <dbReference type="Proteomes" id="UP001213000"/>
    </source>
</evidence>
<reference evidence="1" key="1">
    <citation type="submission" date="2022-07" db="EMBL/GenBank/DDBJ databases">
        <title>Genome Sequence of Leucocoprinus birnbaumii.</title>
        <authorList>
            <person name="Buettner E."/>
        </authorList>
    </citation>
    <scope>NUCLEOTIDE SEQUENCE</scope>
    <source>
        <strain evidence="1">VT141</strain>
    </source>
</reference>
<name>A0AAD5YYS8_9AGAR</name>
<dbReference type="EMBL" id="JANIEX010000004">
    <property type="protein sequence ID" value="KAJ3576817.1"/>
    <property type="molecule type" value="Genomic_DNA"/>
</dbReference>